<reference evidence="3" key="1">
    <citation type="journal article" date="2019" name="Int. J. Syst. Evol. Microbiol.">
        <title>The Global Catalogue of Microorganisms (GCM) 10K type strain sequencing project: providing services to taxonomists for standard genome sequencing and annotation.</title>
        <authorList>
            <consortium name="The Broad Institute Genomics Platform"/>
            <consortium name="The Broad Institute Genome Sequencing Center for Infectious Disease"/>
            <person name="Wu L."/>
            <person name="Ma J."/>
        </authorList>
    </citation>
    <scope>NUCLEOTIDE SEQUENCE [LARGE SCALE GENOMIC DNA]</scope>
    <source>
        <strain evidence="3">CGMCC 4.7139</strain>
    </source>
</reference>
<dbReference type="PANTHER" id="PTHR43433">
    <property type="entry name" value="HYDROLASE, ALPHA/BETA FOLD FAMILY PROTEIN"/>
    <property type="match status" value="1"/>
</dbReference>
<evidence type="ECO:0000259" key="1">
    <source>
        <dbReference type="Pfam" id="PF12697"/>
    </source>
</evidence>
<gene>
    <name evidence="2" type="ORF">ACFO9E_28050</name>
</gene>
<dbReference type="Gene3D" id="3.40.50.1820">
    <property type="entry name" value="alpha/beta hydrolase"/>
    <property type="match status" value="1"/>
</dbReference>
<organism evidence="2 3">
    <name type="scientific">Streptomyces maoxianensis</name>
    <dbReference type="NCBI Taxonomy" id="1459942"/>
    <lineage>
        <taxon>Bacteria</taxon>
        <taxon>Bacillati</taxon>
        <taxon>Actinomycetota</taxon>
        <taxon>Actinomycetes</taxon>
        <taxon>Kitasatosporales</taxon>
        <taxon>Streptomycetaceae</taxon>
        <taxon>Streptomyces</taxon>
    </lineage>
</organism>
<keyword evidence="3" id="KW-1185">Reference proteome</keyword>
<name>A0ABV9GBW6_9ACTN</name>
<evidence type="ECO:0000313" key="3">
    <source>
        <dbReference type="Proteomes" id="UP001595993"/>
    </source>
</evidence>
<dbReference type="InterPro" id="IPR000073">
    <property type="entry name" value="AB_hydrolase_1"/>
</dbReference>
<dbReference type="InterPro" id="IPR029058">
    <property type="entry name" value="AB_hydrolase_fold"/>
</dbReference>
<feature type="domain" description="AB hydrolase-1" evidence="1">
    <location>
        <begin position="31"/>
        <end position="249"/>
    </location>
</feature>
<sequence length="266" mass="27810">MDNMSRTRSSRAKSGDGTLIAYEQRGEGPPVVLVGGALCTAASDAPLAGLLAPQFSVFTYDRRGRGASGDTAPYSVEREIEDLAAVIAQADGGAFVHGMSSGAELVLRAAAAGLPITQLSVYEPPFVTSATAGAEPAAYVGRLRDLVAQGRRGDALALFLTEVGTPPDAIEGMRQTPMWAELEAVAHTLAYDHEIMGAGLVPVDRLRGLQTRVMVVDGGASPAWLREAARAVADALPHGRHRTLTGQTHEVAPQVLAPLLTEFFAA</sequence>
<proteinExistence type="predicted"/>
<protein>
    <submittedName>
        <fullName evidence="2">Alpha/beta fold hydrolase</fullName>
    </submittedName>
</protein>
<dbReference type="Proteomes" id="UP001595993">
    <property type="component" value="Unassembled WGS sequence"/>
</dbReference>
<dbReference type="InterPro" id="IPR050471">
    <property type="entry name" value="AB_hydrolase"/>
</dbReference>
<accession>A0ABV9GBW6</accession>
<evidence type="ECO:0000313" key="2">
    <source>
        <dbReference type="EMBL" id="MFC4611607.1"/>
    </source>
</evidence>
<dbReference type="RefSeq" id="WP_381200928.1">
    <property type="nucleotide sequence ID" value="NZ_JBHSFE010000027.1"/>
</dbReference>
<keyword evidence="2" id="KW-0378">Hydrolase</keyword>
<dbReference type="PANTHER" id="PTHR43433:SF5">
    <property type="entry name" value="AB HYDROLASE-1 DOMAIN-CONTAINING PROTEIN"/>
    <property type="match status" value="1"/>
</dbReference>
<comment type="caution">
    <text evidence="2">The sequence shown here is derived from an EMBL/GenBank/DDBJ whole genome shotgun (WGS) entry which is preliminary data.</text>
</comment>
<dbReference type="EMBL" id="JBHSFE010000027">
    <property type="protein sequence ID" value="MFC4611607.1"/>
    <property type="molecule type" value="Genomic_DNA"/>
</dbReference>
<dbReference type="SUPFAM" id="SSF53474">
    <property type="entry name" value="alpha/beta-Hydrolases"/>
    <property type="match status" value="1"/>
</dbReference>
<dbReference type="Pfam" id="PF12697">
    <property type="entry name" value="Abhydrolase_6"/>
    <property type="match status" value="1"/>
</dbReference>
<dbReference type="GO" id="GO:0016787">
    <property type="term" value="F:hydrolase activity"/>
    <property type="evidence" value="ECO:0007669"/>
    <property type="project" value="UniProtKB-KW"/>
</dbReference>